<dbReference type="AlphaFoldDB" id="A0A0A8XVD9"/>
<accession>A0A0A8XVD9</accession>
<name>A0A0A8XVD9_ARUDO</name>
<evidence type="ECO:0000313" key="1">
    <source>
        <dbReference type="EMBL" id="JAD16723.1"/>
    </source>
</evidence>
<reference evidence="1" key="1">
    <citation type="submission" date="2014-09" db="EMBL/GenBank/DDBJ databases">
        <authorList>
            <person name="Magalhaes I.L.F."/>
            <person name="Oliveira U."/>
            <person name="Santos F.R."/>
            <person name="Vidigal T.H.D.A."/>
            <person name="Brescovit A.D."/>
            <person name="Santos A.J."/>
        </authorList>
    </citation>
    <scope>NUCLEOTIDE SEQUENCE</scope>
    <source>
        <tissue evidence="1">Shoot tissue taken approximately 20 cm above the soil surface</tissue>
    </source>
</reference>
<proteinExistence type="predicted"/>
<reference evidence="1" key="2">
    <citation type="journal article" date="2015" name="Data Brief">
        <title>Shoot transcriptome of the giant reed, Arundo donax.</title>
        <authorList>
            <person name="Barrero R.A."/>
            <person name="Guerrero F.D."/>
            <person name="Moolhuijzen P."/>
            <person name="Goolsby J.A."/>
            <person name="Tidwell J."/>
            <person name="Bellgard S.E."/>
            <person name="Bellgard M.I."/>
        </authorList>
    </citation>
    <scope>NUCLEOTIDE SEQUENCE</scope>
    <source>
        <tissue evidence="1">Shoot tissue taken approximately 20 cm above the soil surface</tissue>
    </source>
</reference>
<organism evidence="1">
    <name type="scientific">Arundo donax</name>
    <name type="common">Giant reed</name>
    <name type="synonym">Donax arundinaceus</name>
    <dbReference type="NCBI Taxonomy" id="35708"/>
    <lineage>
        <taxon>Eukaryota</taxon>
        <taxon>Viridiplantae</taxon>
        <taxon>Streptophyta</taxon>
        <taxon>Embryophyta</taxon>
        <taxon>Tracheophyta</taxon>
        <taxon>Spermatophyta</taxon>
        <taxon>Magnoliopsida</taxon>
        <taxon>Liliopsida</taxon>
        <taxon>Poales</taxon>
        <taxon>Poaceae</taxon>
        <taxon>PACMAD clade</taxon>
        <taxon>Arundinoideae</taxon>
        <taxon>Arundineae</taxon>
        <taxon>Arundo</taxon>
    </lineage>
</organism>
<dbReference type="EMBL" id="GBRH01281172">
    <property type="protein sequence ID" value="JAD16723.1"/>
    <property type="molecule type" value="Transcribed_RNA"/>
</dbReference>
<protein>
    <submittedName>
        <fullName evidence="1">Uncharacterized protein</fullName>
    </submittedName>
</protein>
<sequence length="46" mass="5694">MYIVSKHILFLCVPLILKCFEKREKSRNRLRLDHVKNVQHFFHLKD</sequence>